<dbReference type="RefSeq" id="WP_319008358.1">
    <property type="nucleotide sequence ID" value="NZ_JAWJZF010000272.1"/>
</dbReference>
<dbReference type="Proteomes" id="UP001278571">
    <property type="component" value="Unassembled WGS sequence"/>
</dbReference>
<reference evidence="1 2" key="1">
    <citation type="submission" date="2023-10" db="EMBL/GenBank/DDBJ databases">
        <authorList>
            <person name="Wang X.X."/>
        </authorList>
    </citation>
    <scope>NUCLEOTIDE SEQUENCE [LARGE SCALE GENOMIC DNA]</scope>
    <source>
        <strain evidence="1 2">NBRC 12816</strain>
    </source>
</reference>
<keyword evidence="2" id="KW-1185">Reference proteome</keyword>
<comment type="caution">
    <text evidence="1">The sequence shown here is derived from an EMBL/GenBank/DDBJ whole genome shotgun (WGS) entry which is preliminary data.</text>
</comment>
<dbReference type="EMBL" id="JAWJZF010000272">
    <property type="protein sequence ID" value="MDX2291824.1"/>
    <property type="molecule type" value="Genomic_DNA"/>
</dbReference>
<sequence>MAAMMMTPYRLNMETVMSNGVLRIESLRCIKPSEEISDEVVLKRDGRRVWPGGDDGMQMTSGTEAQIGHDILFGNSPEAVIVLFDQDDLGSDDNLGTVIVNENEAGIGLRTAEITTPGSRYTLTYRVGRIQF</sequence>
<protein>
    <submittedName>
        <fullName evidence="1">Uncharacterized protein</fullName>
    </submittedName>
</protein>
<name>A0ABU4K246_9ACTN</name>
<accession>A0ABU4K246</accession>
<organism evidence="1 2">
    <name type="scientific">Streptomyces roseolus</name>
    <dbReference type="NCBI Taxonomy" id="67358"/>
    <lineage>
        <taxon>Bacteria</taxon>
        <taxon>Bacillati</taxon>
        <taxon>Actinomycetota</taxon>
        <taxon>Actinomycetes</taxon>
        <taxon>Kitasatosporales</taxon>
        <taxon>Streptomycetaceae</taxon>
        <taxon>Streptomyces</taxon>
    </lineage>
</organism>
<evidence type="ECO:0000313" key="1">
    <source>
        <dbReference type="EMBL" id="MDX2291824.1"/>
    </source>
</evidence>
<proteinExistence type="predicted"/>
<gene>
    <name evidence="1" type="ORF">R2363_06535</name>
</gene>
<evidence type="ECO:0000313" key="2">
    <source>
        <dbReference type="Proteomes" id="UP001278571"/>
    </source>
</evidence>